<organism evidence="1 2">
    <name type="scientific">Streptomyces violaceusniger</name>
    <dbReference type="NCBI Taxonomy" id="68280"/>
    <lineage>
        <taxon>Bacteria</taxon>
        <taxon>Bacillati</taxon>
        <taxon>Actinomycetota</taxon>
        <taxon>Actinomycetes</taxon>
        <taxon>Kitasatosporales</taxon>
        <taxon>Streptomycetaceae</taxon>
        <taxon>Streptomyces</taxon>
        <taxon>Streptomyces violaceusniger group</taxon>
    </lineage>
</organism>
<name>A0A0X3XC88_STRVO</name>
<comment type="caution">
    <text evidence="1">The sequence shown here is derived from an EMBL/GenBank/DDBJ whole genome shotgun (WGS) entry which is preliminary data.</text>
</comment>
<dbReference type="SUPFAM" id="SSF53474">
    <property type="entry name" value="alpha/beta-Hydrolases"/>
    <property type="match status" value="1"/>
</dbReference>
<proteinExistence type="predicted"/>
<dbReference type="PANTHER" id="PTHR11440">
    <property type="entry name" value="LECITHIN-CHOLESTEROL ACYLTRANSFERASE-RELATED"/>
    <property type="match status" value="1"/>
</dbReference>
<dbReference type="Gene3D" id="3.40.50.1820">
    <property type="entry name" value="alpha/beta hydrolase"/>
    <property type="match status" value="1"/>
</dbReference>
<gene>
    <name evidence="1" type="ORF">ADL28_03135</name>
</gene>
<sequence length="497" mass="53732">MSAEALGEHVQGRLLFNDFIVVLPGIGGSTLHRGARAVWEPPLALGGALKARSRGFEDLAGDHGLLDDPEYDDSVVASGLIGGGRSLPGLAKVNQYNLLRKRILGTLRVVKGNCAVDGKPANYFEFPYDWRRDNRVSAQRLKEFIDRELPKWATTWPHGHPTVVFVCHSMGGLVAKYYLDALGGWEHCRALITFGTPFRGSLAALDMLANGVRKFGLAFDGISSVISEFTSVYQLLPRYPVVVDRRAGVPDPSRRLRVHELTSGAGLLDLKRAASAYEDFHRQMDEDLSTHAGSHASFSMVPIVGYGHATRQSAIVDDKGLRTTEESIAFHASQQWLATGDGTVPAVSALPVELSETGTWGWENATHSSMHATERVLGRLLRMLAQYSGGLRDLQGPGRASKPSPFATELDSHALDLRVGDVYAEDEPVIVTCASPDIATGTHPPQIAFSGPGTPATVALEERDGAARWAATGLRPGSYEVTATVGDRSVTDVFEVW</sequence>
<dbReference type="EMBL" id="LLZJ01000009">
    <property type="protein sequence ID" value="KUL66757.1"/>
    <property type="molecule type" value="Genomic_DNA"/>
</dbReference>
<dbReference type="Pfam" id="PF02450">
    <property type="entry name" value="LCAT"/>
    <property type="match status" value="1"/>
</dbReference>
<dbReference type="InterPro" id="IPR029058">
    <property type="entry name" value="AB_hydrolase_fold"/>
</dbReference>
<evidence type="ECO:0000313" key="1">
    <source>
        <dbReference type="EMBL" id="KUL66757.1"/>
    </source>
</evidence>
<evidence type="ECO:0008006" key="3">
    <source>
        <dbReference type="Google" id="ProtNLM"/>
    </source>
</evidence>
<dbReference type="RefSeq" id="WP_059142186.1">
    <property type="nucleotide sequence ID" value="NZ_LLZJ01000009.1"/>
</dbReference>
<reference evidence="2" key="1">
    <citation type="submission" date="2015-10" db="EMBL/GenBank/DDBJ databases">
        <authorList>
            <person name="Ju K.-S."/>
            <person name="Doroghazi J.R."/>
            <person name="Metcalf W.W."/>
        </authorList>
    </citation>
    <scope>NUCLEOTIDE SEQUENCE [LARGE SCALE GENOMIC DNA]</scope>
    <source>
        <strain evidence="2">NRRL F-8817</strain>
    </source>
</reference>
<accession>A0A0X3XC88</accession>
<dbReference type="Proteomes" id="UP000053413">
    <property type="component" value="Unassembled WGS sequence"/>
</dbReference>
<dbReference type="InterPro" id="IPR003386">
    <property type="entry name" value="LACT/PDAT_acylTrfase"/>
</dbReference>
<evidence type="ECO:0000313" key="2">
    <source>
        <dbReference type="Proteomes" id="UP000053413"/>
    </source>
</evidence>
<protein>
    <recommendedName>
        <fullName evidence="3">Lecithin:cholesterol acyltransferase</fullName>
    </recommendedName>
</protein>
<dbReference type="GO" id="GO:0006629">
    <property type="term" value="P:lipid metabolic process"/>
    <property type="evidence" value="ECO:0007669"/>
    <property type="project" value="InterPro"/>
</dbReference>
<dbReference type="AlphaFoldDB" id="A0A0X3XC88"/>
<dbReference type="GO" id="GO:0008374">
    <property type="term" value="F:O-acyltransferase activity"/>
    <property type="evidence" value="ECO:0007669"/>
    <property type="project" value="InterPro"/>
</dbReference>